<evidence type="ECO:0000313" key="4">
    <source>
        <dbReference type="EMBL" id="KAJ8900791.1"/>
    </source>
</evidence>
<feature type="domain" description="EH" evidence="2">
    <location>
        <begin position="216"/>
        <end position="301"/>
    </location>
</feature>
<protein>
    <recommendedName>
        <fullName evidence="6">Calmodulin</fullName>
    </recommendedName>
</protein>
<feature type="compositionally biased region" description="Polar residues" evidence="1">
    <location>
        <begin position="699"/>
        <end position="714"/>
    </location>
</feature>
<dbReference type="PANTHER" id="PTHR11216">
    <property type="entry name" value="EH DOMAIN"/>
    <property type="match status" value="1"/>
</dbReference>
<dbReference type="PROSITE" id="PS50031">
    <property type="entry name" value="EH"/>
    <property type="match status" value="2"/>
</dbReference>
<sequence>MSFGQGGGYGGGYPPGYGQQQPFAGVPENRTVGYVEAYGYGPSGGAARVGANGLLLAPETPADKPHEGSQYLKMNPQEEAVYMQLWQRASGGNEKASAKTAGAVLSCAENLSRNQLRMIWDTADHMRKGFLKKEEFYIALRLIALAQRGAEPTVGGLRNFVGIQLIPKMNAPPQAQQRPQQPARSAPSQPAPAAMVGTAGANAAQTTSLWTVLPAQNARYQEMFAASDPADSGYVNGPRAAELFNKSGLPRQLLRQVWNLCDVTADGRLDVHEFKNAVHLIKLLREKRIRPDALPTKLDPSGLNWLRVAGEEASSDASGIHLPPTAREIEFPPKSAASTGEGHAEPESYAQTPAENANNEQLLQAQEAMNGMTLANNQQFQAPQNTAQMAPQDQAQLPMQAVAQNPLQPGLQQQQVQQPPMAQGVQQVVVPQGLQPAMAPPVHDSTTLHLQQQAMQQAMQQPAQQLQQIQDPMQQQQMQMAVQMHPNAQAQVPLQQPMPGMAQPEMVQSIQPLQGAAAAPRRHKKGPAQEQEPLAPPGAAMQGGFSGQMAGQAVQMAAYDQQHFVANQPPPPSMPPDYPTPPPPPPQNDSDDSGDDDFWGAGGAAAAAAPTFDNQNYANYQQQLNQPAPAVQNTAAAGGAPTFNNQNYANYQQQPSQPAPAMQNTAAAGAAPTFNDQNYANYQQQPVQAAPAVQNTFQGTMEASSQQANVNTKASAGGELKRMDSDEFDEWGF</sequence>
<feature type="region of interest" description="Disordered" evidence="1">
    <location>
        <begin position="513"/>
        <end position="545"/>
    </location>
</feature>
<dbReference type="PROSITE" id="PS50222">
    <property type="entry name" value="EF_HAND_2"/>
    <property type="match status" value="1"/>
</dbReference>
<dbReference type="AlphaFoldDB" id="A0AAV8UJF0"/>
<feature type="region of interest" description="Disordered" evidence="1">
    <location>
        <begin position="699"/>
        <end position="733"/>
    </location>
</feature>
<accession>A0AAV8UJF0</accession>
<feature type="compositionally biased region" description="Low complexity" evidence="1">
    <location>
        <begin position="644"/>
        <end position="664"/>
    </location>
</feature>
<feature type="compositionally biased region" description="Acidic residues" evidence="1">
    <location>
        <begin position="589"/>
        <end position="598"/>
    </location>
</feature>
<feature type="compositionally biased region" description="Pro residues" evidence="1">
    <location>
        <begin position="568"/>
        <end position="587"/>
    </location>
</feature>
<evidence type="ECO:0000313" key="5">
    <source>
        <dbReference type="Proteomes" id="UP001157974"/>
    </source>
</evidence>
<dbReference type="InterPro" id="IPR011992">
    <property type="entry name" value="EF-hand-dom_pair"/>
</dbReference>
<dbReference type="GO" id="GO:0005886">
    <property type="term" value="C:plasma membrane"/>
    <property type="evidence" value="ECO:0007669"/>
    <property type="project" value="TreeGrafter"/>
</dbReference>
<dbReference type="InterPro" id="IPR002048">
    <property type="entry name" value="EF_hand_dom"/>
</dbReference>
<dbReference type="EMBL" id="JAMWBK010000013">
    <property type="protein sequence ID" value="KAJ8900791.1"/>
    <property type="molecule type" value="Genomic_DNA"/>
</dbReference>
<dbReference type="CDD" id="cd00052">
    <property type="entry name" value="EH"/>
    <property type="match status" value="1"/>
</dbReference>
<feature type="domain" description="EF-hand" evidence="3">
    <location>
        <begin position="249"/>
        <end position="284"/>
    </location>
</feature>
<dbReference type="Pfam" id="PF12763">
    <property type="entry name" value="EH"/>
    <property type="match status" value="2"/>
</dbReference>
<dbReference type="SMART" id="SM00027">
    <property type="entry name" value="EH"/>
    <property type="match status" value="2"/>
</dbReference>
<feature type="region of interest" description="Disordered" evidence="1">
    <location>
        <begin position="313"/>
        <end position="350"/>
    </location>
</feature>
<feature type="region of interest" description="Disordered" evidence="1">
    <location>
        <begin position="172"/>
        <end position="195"/>
    </location>
</feature>
<dbReference type="Proteomes" id="UP001157974">
    <property type="component" value="Unassembled WGS sequence"/>
</dbReference>
<evidence type="ECO:0008006" key="6">
    <source>
        <dbReference type="Google" id="ProtNLM"/>
    </source>
</evidence>
<feature type="region of interest" description="Disordered" evidence="1">
    <location>
        <begin position="565"/>
        <end position="605"/>
    </location>
</feature>
<dbReference type="GO" id="GO:0016197">
    <property type="term" value="P:endosomal transport"/>
    <property type="evidence" value="ECO:0007669"/>
    <property type="project" value="TreeGrafter"/>
</dbReference>
<feature type="region of interest" description="Disordered" evidence="1">
    <location>
        <begin position="624"/>
        <end position="672"/>
    </location>
</feature>
<dbReference type="GO" id="GO:0005737">
    <property type="term" value="C:cytoplasm"/>
    <property type="evidence" value="ECO:0007669"/>
    <property type="project" value="TreeGrafter"/>
</dbReference>
<dbReference type="PANTHER" id="PTHR11216:SF174">
    <property type="entry name" value="GH06923P"/>
    <property type="match status" value="1"/>
</dbReference>
<reference evidence="4 5" key="1">
    <citation type="journal article" date="2023" name="Nat. Commun.">
        <title>Origin of minicircular mitochondrial genomes in red algae.</title>
        <authorList>
            <person name="Lee Y."/>
            <person name="Cho C.H."/>
            <person name="Lee Y.M."/>
            <person name="Park S.I."/>
            <person name="Yang J.H."/>
            <person name="West J.A."/>
            <person name="Bhattacharya D."/>
            <person name="Yoon H.S."/>
        </authorList>
    </citation>
    <scope>NUCLEOTIDE SEQUENCE [LARGE SCALE GENOMIC DNA]</scope>
    <source>
        <strain evidence="4 5">CCMP1338</strain>
        <tissue evidence="4">Whole cell</tissue>
    </source>
</reference>
<evidence type="ECO:0000256" key="1">
    <source>
        <dbReference type="SAM" id="MobiDB-lite"/>
    </source>
</evidence>
<dbReference type="GO" id="GO:0006897">
    <property type="term" value="P:endocytosis"/>
    <property type="evidence" value="ECO:0007669"/>
    <property type="project" value="TreeGrafter"/>
</dbReference>
<dbReference type="GO" id="GO:0005509">
    <property type="term" value="F:calcium ion binding"/>
    <property type="evidence" value="ECO:0007669"/>
    <property type="project" value="InterPro"/>
</dbReference>
<evidence type="ECO:0000259" key="3">
    <source>
        <dbReference type="PROSITE" id="PS50222"/>
    </source>
</evidence>
<dbReference type="Gene3D" id="1.10.238.10">
    <property type="entry name" value="EF-hand"/>
    <property type="match status" value="2"/>
</dbReference>
<keyword evidence="5" id="KW-1185">Reference proteome</keyword>
<proteinExistence type="predicted"/>
<name>A0AAV8UJF0_9RHOD</name>
<comment type="caution">
    <text evidence="4">The sequence shown here is derived from an EMBL/GenBank/DDBJ whole genome shotgun (WGS) entry which is preliminary data.</text>
</comment>
<gene>
    <name evidence="4" type="ORF">NDN08_000091</name>
</gene>
<feature type="domain" description="EH" evidence="2">
    <location>
        <begin position="78"/>
        <end position="152"/>
    </location>
</feature>
<evidence type="ECO:0000259" key="2">
    <source>
        <dbReference type="PROSITE" id="PS50031"/>
    </source>
</evidence>
<dbReference type="SMART" id="SM00054">
    <property type="entry name" value="EFh"/>
    <property type="match status" value="2"/>
</dbReference>
<dbReference type="InterPro" id="IPR000261">
    <property type="entry name" value="EH_dom"/>
</dbReference>
<dbReference type="SUPFAM" id="SSF47473">
    <property type="entry name" value="EF-hand"/>
    <property type="match status" value="2"/>
</dbReference>
<organism evidence="4 5">
    <name type="scientific">Rhodosorus marinus</name>
    <dbReference type="NCBI Taxonomy" id="101924"/>
    <lineage>
        <taxon>Eukaryota</taxon>
        <taxon>Rhodophyta</taxon>
        <taxon>Stylonematophyceae</taxon>
        <taxon>Stylonematales</taxon>
        <taxon>Stylonemataceae</taxon>
        <taxon>Rhodosorus</taxon>
    </lineage>
</organism>